<sequence>MSVNELGGLLHEKSIDMQLLKQILKYSDEQLFKHFDAEDASTTKVEYITQKLIPIIFKKYDIICEKFKKWKIFKCSDAYLLWKNVININAELDLMKDYESYKTLSFLQTLDHFSKIPHWIKRLEELEAVVEIFEVTHNDYDWISESIYCWKLIKELSNADDFISLLKKIANINLNNVLDDHSDEILIQESIVSSFIQTKQFLLPLMNINKTKDIPSF</sequence>
<dbReference type="EMBL" id="QKYT01000628">
    <property type="protein sequence ID" value="RIA82803.1"/>
    <property type="molecule type" value="Genomic_DNA"/>
</dbReference>
<dbReference type="STRING" id="658196.A0A397S8Y5"/>
<accession>A0A397S8Y5</accession>
<comment type="caution">
    <text evidence="1">The sequence shown here is derived from an EMBL/GenBank/DDBJ whole genome shotgun (WGS) entry which is preliminary data.</text>
</comment>
<organism evidence="1 2">
    <name type="scientific">Glomus cerebriforme</name>
    <dbReference type="NCBI Taxonomy" id="658196"/>
    <lineage>
        <taxon>Eukaryota</taxon>
        <taxon>Fungi</taxon>
        <taxon>Fungi incertae sedis</taxon>
        <taxon>Mucoromycota</taxon>
        <taxon>Glomeromycotina</taxon>
        <taxon>Glomeromycetes</taxon>
        <taxon>Glomerales</taxon>
        <taxon>Glomeraceae</taxon>
        <taxon>Glomus</taxon>
    </lineage>
</organism>
<name>A0A397S8Y5_9GLOM</name>
<evidence type="ECO:0000313" key="1">
    <source>
        <dbReference type="EMBL" id="RIA82803.1"/>
    </source>
</evidence>
<proteinExistence type="predicted"/>
<protein>
    <submittedName>
        <fullName evidence="1">Uncharacterized protein</fullName>
    </submittedName>
</protein>
<gene>
    <name evidence="1" type="ORF">C1645_834786</name>
</gene>
<evidence type="ECO:0000313" key="2">
    <source>
        <dbReference type="Proteomes" id="UP000265703"/>
    </source>
</evidence>
<dbReference type="OrthoDB" id="10654809at2759"/>
<dbReference type="Proteomes" id="UP000265703">
    <property type="component" value="Unassembled WGS sequence"/>
</dbReference>
<reference evidence="1 2" key="1">
    <citation type="submission" date="2018-06" db="EMBL/GenBank/DDBJ databases">
        <title>Comparative genomics reveals the genomic features of Rhizophagus irregularis, R. cerebriforme, R. diaphanum and Gigaspora rosea, and their symbiotic lifestyle signature.</title>
        <authorList>
            <person name="Morin E."/>
            <person name="San Clemente H."/>
            <person name="Chen E.C.H."/>
            <person name="De La Providencia I."/>
            <person name="Hainaut M."/>
            <person name="Kuo A."/>
            <person name="Kohler A."/>
            <person name="Murat C."/>
            <person name="Tang N."/>
            <person name="Roy S."/>
            <person name="Loubradou J."/>
            <person name="Henrissat B."/>
            <person name="Grigoriev I.V."/>
            <person name="Corradi N."/>
            <person name="Roux C."/>
            <person name="Martin F.M."/>
        </authorList>
    </citation>
    <scope>NUCLEOTIDE SEQUENCE [LARGE SCALE GENOMIC DNA]</scope>
    <source>
        <strain evidence="1 2">DAOM 227022</strain>
    </source>
</reference>
<dbReference type="AlphaFoldDB" id="A0A397S8Y5"/>
<keyword evidence="2" id="KW-1185">Reference proteome</keyword>